<reference evidence="1 2" key="1">
    <citation type="journal article" date="2021" name="Sci. Rep.">
        <title>Chromosome anchoring in Senegalese sole (Solea senegalensis) reveals sex-associated markers and genome rearrangements in flatfish.</title>
        <authorList>
            <person name="Guerrero-Cozar I."/>
            <person name="Gomez-Garrido J."/>
            <person name="Berbel C."/>
            <person name="Martinez-Blanch J.F."/>
            <person name="Alioto T."/>
            <person name="Claros M.G."/>
            <person name="Gagnaire P.A."/>
            <person name="Manchado M."/>
        </authorList>
    </citation>
    <scope>NUCLEOTIDE SEQUENCE [LARGE SCALE GENOMIC DNA]</scope>
    <source>
        <strain evidence="1">Sse05_10M</strain>
    </source>
</reference>
<evidence type="ECO:0000313" key="2">
    <source>
        <dbReference type="Proteomes" id="UP000693946"/>
    </source>
</evidence>
<organism evidence="1 2">
    <name type="scientific">Solea senegalensis</name>
    <name type="common">Senegalese sole</name>
    <dbReference type="NCBI Taxonomy" id="28829"/>
    <lineage>
        <taxon>Eukaryota</taxon>
        <taxon>Metazoa</taxon>
        <taxon>Chordata</taxon>
        <taxon>Craniata</taxon>
        <taxon>Vertebrata</taxon>
        <taxon>Euteleostomi</taxon>
        <taxon>Actinopterygii</taxon>
        <taxon>Neopterygii</taxon>
        <taxon>Teleostei</taxon>
        <taxon>Neoteleostei</taxon>
        <taxon>Acanthomorphata</taxon>
        <taxon>Carangaria</taxon>
        <taxon>Pleuronectiformes</taxon>
        <taxon>Pleuronectoidei</taxon>
        <taxon>Soleidae</taxon>
        <taxon>Solea</taxon>
    </lineage>
</organism>
<dbReference type="AlphaFoldDB" id="A0AAV6PAU0"/>
<name>A0AAV6PAU0_SOLSE</name>
<accession>A0AAV6PAU0</accession>
<protein>
    <submittedName>
        <fullName evidence="1">Uncharacterized protein</fullName>
    </submittedName>
</protein>
<comment type="caution">
    <text evidence="1">The sequence shown here is derived from an EMBL/GenBank/DDBJ whole genome shotgun (WGS) entry which is preliminary data.</text>
</comment>
<dbReference type="Proteomes" id="UP000693946">
    <property type="component" value="Unassembled WGS sequence"/>
</dbReference>
<dbReference type="EMBL" id="JAGKHQ010001613">
    <property type="protein sequence ID" value="KAG7454228.1"/>
    <property type="molecule type" value="Genomic_DNA"/>
</dbReference>
<keyword evidence="2" id="KW-1185">Reference proteome</keyword>
<feature type="non-terminal residue" evidence="1">
    <location>
        <position position="1"/>
    </location>
</feature>
<feature type="non-terminal residue" evidence="1">
    <location>
        <position position="230"/>
    </location>
</feature>
<proteinExistence type="predicted"/>
<sequence>VPSALFCIHSVRLRTDAVLIAQTCTNDADVIYSVMIHCFVIIEKRTRPLLVLHGGGESMNLHRRLNEWLHLSDNFSLRVLINSLGGQCCDSINGLHAEITNPTDPWLNVVWSKHSANLRFLYLPPVLRSFHGKVCNTKICDWESNRAPNLQLVSNSERSIKPRIHLMSTSVSHISYRGHHQLSENGGTCGQHETTKFSSGQSRSSVYFPLAPAQKEGVNIDDIKMNVQAQ</sequence>
<gene>
    <name evidence="1" type="ORF">JOB18_027760</name>
</gene>
<evidence type="ECO:0000313" key="1">
    <source>
        <dbReference type="EMBL" id="KAG7454228.1"/>
    </source>
</evidence>